<name>A0A2P8CJJ5_9BACT</name>
<keyword evidence="5" id="KW-0665">Pyrimidine biosynthesis</keyword>
<dbReference type="PIRSF" id="PIRSF000164">
    <property type="entry name" value="DHO_oxidase"/>
    <property type="match status" value="1"/>
</dbReference>
<gene>
    <name evidence="9" type="ORF">CLV93_10191</name>
    <name evidence="8" type="ORF">JCM18694_00100</name>
</gene>
<keyword evidence="3" id="KW-0285">Flavoprotein</keyword>
<evidence type="ECO:0000313" key="11">
    <source>
        <dbReference type="Proteomes" id="UP000396862"/>
    </source>
</evidence>
<dbReference type="OrthoDB" id="9794954at2"/>
<dbReference type="EMBL" id="PYGC01000001">
    <property type="protein sequence ID" value="PSK85139.1"/>
    <property type="molecule type" value="Genomic_DNA"/>
</dbReference>
<proteinExistence type="predicted"/>
<evidence type="ECO:0000256" key="6">
    <source>
        <dbReference type="ARBA" id="ARBA00023002"/>
    </source>
</evidence>
<dbReference type="GO" id="GO:0005737">
    <property type="term" value="C:cytoplasm"/>
    <property type="evidence" value="ECO:0007669"/>
    <property type="project" value="InterPro"/>
</dbReference>
<evidence type="ECO:0000256" key="4">
    <source>
        <dbReference type="ARBA" id="ARBA00022643"/>
    </source>
</evidence>
<protein>
    <submittedName>
        <fullName evidence="8">Diguanylate cyclase</fullName>
    </submittedName>
    <submittedName>
        <fullName evidence="9">Dihydroorotate dehydrogenase (Fumarate)</fullName>
    </submittedName>
</protein>
<dbReference type="InterPro" id="IPR012135">
    <property type="entry name" value="Dihydroorotate_DH_1_2"/>
</dbReference>
<comment type="pathway">
    <text evidence="2">Pyrimidine metabolism; UMP biosynthesis via de novo pathway.</text>
</comment>
<dbReference type="NCBIfam" id="NF005741">
    <property type="entry name" value="PRK07565.1"/>
    <property type="match status" value="1"/>
</dbReference>
<feature type="domain" description="Dihydroorotate dehydrogenase catalytic" evidence="7">
    <location>
        <begin position="4"/>
        <end position="289"/>
    </location>
</feature>
<keyword evidence="4" id="KW-0288">FMN</keyword>
<dbReference type="EMBL" id="BLAU01000001">
    <property type="protein sequence ID" value="GET19764.1"/>
    <property type="molecule type" value="Genomic_DNA"/>
</dbReference>
<dbReference type="UniPathway" id="UPA00070"/>
<evidence type="ECO:0000313" key="10">
    <source>
        <dbReference type="Proteomes" id="UP000240621"/>
    </source>
</evidence>
<evidence type="ECO:0000313" key="9">
    <source>
        <dbReference type="EMBL" id="PSK85139.1"/>
    </source>
</evidence>
<dbReference type="PANTHER" id="PTHR48109:SF3">
    <property type="entry name" value="SLL0744 PROTEIN"/>
    <property type="match status" value="1"/>
</dbReference>
<keyword evidence="11" id="KW-1185">Reference proteome</keyword>
<dbReference type="GO" id="GO:0006207">
    <property type="term" value="P:'de novo' pyrimidine nucleobase biosynthetic process"/>
    <property type="evidence" value="ECO:0007669"/>
    <property type="project" value="TreeGrafter"/>
</dbReference>
<dbReference type="PANTHER" id="PTHR48109">
    <property type="entry name" value="DIHYDROOROTATE DEHYDROGENASE (QUINONE), MITOCHONDRIAL-RELATED"/>
    <property type="match status" value="1"/>
</dbReference>
<organism evidence="9 10">
    <name type="scientific">Prolixibacter denitrificans</name>
    <dbReference type="NCBI Taxonomy" id="1541063"/>
    <lineage>
        <taxon>Bacteria</taxon>
        <taxon>Pseudomonadati</taxon>
        <taxon>Bacteroidota</taxon>
        <taxon>Bacteroidia</taxon>
        <taxon>Marinilabiliales</taxon>
        <taxon>Prolixibacteraceae</taxon>
        <taxon>Prolixibacter</taxon>
    </lineage>
</organism>
<dbReference type="InterPro" id="IPR013785">
    <property type="entry name" value="Aldolase_TIM"/>
</dbReference>
<keyword evidence="6" id="KW-0560">Oxidoreductase</keyword>
<reference evidence="8 11" key="2">
    <citation type="submission" date="2019-10" db="EMBL/GenBank/DDBJ databases">
        <title>Prolixibacter strains distinguished by the presence of nitrate reductase genes were adept at nitrate-dependent anaerobic corrosion of metallic iron and carbon steel.</title>
        <authorList>
            <person name="Iino T."/>
            <person name="Shono N."/>
            <person name="Ito K."/>
            <person name="Nakamura R."/>
            <person name="Sueoka K."/>
            <person name="Harayama S."/>
            <person name="Ohkuma M."/>
        </authorList>
    </citation>
    <scope>NUCLEOTIDE SEQUENCE [LARGE SCALE GENOMIC DNA]</scope>
    <source>
        <strain evidence="8 11">MIC1-1</strain>
    </source>
</reference>
<dbReference type="Proteomes" id="UP000240621">
    <property type="component" value="Unassembled WGS sequence"/>
</dbReference>
<dbReference type="SUPFAM" id="SSF51395">
    <property type="entry name" value="FMN-linked oxidoreductases"/>
    <property type="match status" value="1"/>
</dbReference>
<dbReference type="GO" id="GO:0004152">
    <property type="term" value="F:dihydroorotate dehydrogenase activity"/>
    <property type="evidence" value="ECO:0007669"/>
    <property type="project" value="InterPro"/>
</dbReference>
<evidence type="ECO:0000256" key="1">
    <source>
        <dbReference type="ARBA" id="ARBA00001917"/>
    </source>
</evidence>
<accession>A0A2P8CJJ5</accession>
<evidence type="ECO:0000256" key="2">
    <source>
        <dbReference type="ARBA" id="ARBA00004725"/>
    </source>
</evidence>
<dbReference type="GO" id="GO:0044205">
    <property type="term" value="P:'de novo' UMP biosynthetic process"/>
    <property type="evidence" value="ECO:0007669"/>
    <property type="project" value="UniProtKB-UniPathway"/>
</dbReference>
<evidence type="ECO:0000259" key="7">
    <source>
        <dbReference type="Pfam" id="PF01180"/>
    </source>
</evidence>
<evidence type="ECO:0000256" key="3">
    <source>
        <dbReference type="ARBA" id="ARBA00022630"/>
    </source>
</evidence>
<comment type="caution">
    <text evidence="9">The sequence shown here is derived from an EMBL/GenBank/DDBJ whole genome shotgun (WGS) entry which is preliminary data.</text>
</comment>
<sequence length="337" mass="38336">MADLKTTYMGVQLKNPIILGASSIVDKLETVKKIERAGVGAIVYRSLFEEQIHLEEAQLDDMLGEYDERHAEMIDIFPNIKHAGAKEHLYQLKKTVDNVDVPVFASLNAIYDSTWVEYAKQLEETGIAGLELNFYSVPVELEKAGASIEEHQLDILKKVKKAVKIPVSVKISSFYSNPLNFVQQLDKAKTDAVVLFNRFFQPEIDIETEEFYYPFDLTHEKDYQITLRFAGLLYGQIKSDICASRGISDGKDLIKMLLAGATSVQVVSTIFRNKAGAITKMLDTLEQWMEEKGYKSVDEFRGKLAMKNLQDPYAYKRAQYVDILMNSTEIIKKYPMI</sequence>
<dbReference type="RefSeq" id="WP_106540207.1">
    <property type="nucleotide sequence ID" value="NZ_BLAU01000001.1"/>
</dbReference>
<dbReference type="Pfam" id="PF01180">
    <property type="entry name" value="DHO_dh"/>
    <property type="match status" value="1"/>
</dbReference>
<comment type="cofactor">
    <cofactor evidence="1">
        <name>FMN</name>
        <dbReference type="ChEBI" id="CHEBI:58210"/>
    </cofactor>
</comment>
<dbReference type="Gene3D" id="3.20.20.70">
    <property type="entry name" value="Aldolase class I"/>
    <property type="match status" value="1"/>
</dbReference>
<dbReference type="InterPro" id="IPR050074">
    <property type="entry name" value="DHO_dehydrogenase"/>
</dbReference>
<dbReference type="InterPro" id="IPR005720">
    <property type="entry name" value="Dihydroorotate_DH_cat"/>
</dbReference>
<evidence type="ECO:0000313" key="8">
    <source>
        <dbReference type="EMBL" id="GET19764.1"/>
    </source>
</evidence>
<dbReference type="AlphaFoldDB" id="A0A2P8CJJ5"/>
<reference evidence="9 10" key="1">
    <citation type="submission" date="2018-03" db="EMBL/GenBank/DDBJ databases">
        <title>Genomic Encyclopedia of Archaeal and Bacterial Type Strains, Phase II (KMG-II): from individual species to whole genera.</title>
        <authorList>
            <person name="Goeker M."/>
        </authorList>
    </citation>
    <scope>NUCLEOTIDE SEQUENCE [LARGE SCALE GENOMIC DNA]</scope>
    <source>
        <strain evidence="9 10">DSM 27267</strain>
    </source>
</reference>
<evidence type="ECO:0000256" key="5">
    <source>
        <dbReference type="ARBA" id="ARBA00022975"/>
    </source>
</evidence>
<dbReference type="Proteomes" id="UP000396862">
    <property type="component" value="Unassembled WGS sequence"/>
</dbReference>